<dbReference type="EMBL" id="CAJHNJ030000062">
    <property type="protein sequence ID" value="CAG9133474.1"/>
    <property type="molecule type" value="Genomic_DNA"/>
</dbReference>
<accession>A0A8S4G0N6</accession>
<organism evidence="1 2">
    <name type="scientific">Plutella xylostella</name>
    <name type="common">Diamondback moth</name>
    <name type="synonym">Plutella maculipennis</name>
    <dbReference type="NCBI Taxonomy" id="51655"/>
    <lineage>
        <taxon>Eukaryota</taxon>
        <taxon>Metazoa</taxon>
        <taxon>Ecdysozoa</taxon>
        <taxon>Arthropoda</taxon>
        <taxon>Hexapoda</taxon>
        <taxon>Insecta</taxon>
        <taxon>Pterygota</taxon>
        <taxon>Neoptera</taxon>
        <taxon>Endopterygota</taxon>
        <taxon>Lepidoptera</taxon>
        <taxon>Glossata</taxon>
        <taxon>Ditrysia</taxon>
        <taxon>Yponomeutoidea</taxon>
        <taxon>Plutellidae</taxon>
        <taxon>Plutella</taxon>
    </lineage>
</organism>
<comment type="caution">
    <text evidence="1">The sequence shown here is derived from an EMBL/GenBank/DDBJ whole genome shotgun (WGS) entry which is preliminary data.</text>
</comment>
<dbReference type="GO" id="GO:0044389">
    <property type="term" value="F:ubiquitin-like protein ligase binding"/>
    <property type="evidence" value="ECO:0007669"/>
    <property type="project" value="TreeGrafter"/>
</dbReference>
<protein>
    <submittedName>
        <fullName evidence="1">(diamondback moth) hypothetical protein</fullName>
    </submittedName>
</protein>
<keyword evidence="2" id="KW-1185">Reference proteome</keyword>
<evidence type="ECO:0000313" key="2">
    <source>
        <dbReference type="Proteomes" id="UP000653454"/>
    </source>
</evidence>
<dbReference type="Proteomes" id="UP000653454">
    <property type="component" value="Unassembled WGS sequence"/>
</dbReference>
<proteinExistence type="predicted"/>
<sequence length="709" mass="78765">MTGGLRQPRHKYDERREQYYDSYDESDSPPSYRGGGYSSGGGHGGGRGGGGRRDTAIRSILDVQYAAAVTSRSGDSDSAQYVSSSDSAPRRPSVLLQVIDGAPSDPLAALRRRAAPAHSYVEETHESIRNYIGGPKVWDKIKKTTKISCKTTFGAIKKMQTAISKDIQKRKNKPKKLPVVLVQALHTQEKKQKKSKTKTKTMSASSAAGVQSELLNVVDLVPSERRGGPARAERFYIRRPGRRLQLYYAEPSERDLRSSVLQIDGMDDRARLKRLRQVRKKAKRLHKDPDPKPPKGAKGDPKADPQAPVPRRGTKDTDEVLGVDKSPYPGTVANNPEAHVEWIRRHYERLIGTFPVSGKSKAMAVIDTRSKKFNMARMWYRGQGAGLKGTRAIEMSLAMPAGTVCSCPVTYCECYGNTLKQTDSAHYEPPLERYDLREFIVKAAGYLYLGTLVSIILGRRMGKFENTFAGNFMKYMDAIRHGMSRLPPGPEGVAVIPTYCDSECFPFYKLEAPEGVDADFTEQLDNIVGHAAVEVEERRTLEKEIAEYEISKAKAEKEAKLKVEKDLKEAKKKLEEEKAKAKEDKIKEKKEKEQAEKQKKEKEKEKEKEVERERQKEKERLKEEEKAIEKELAKVEEAKKKGPKHGKHGKHAAAPTTAAEALAAPPAGTAAAADPDKPPTLTGEIFVGAGGEVMVSGKPAPVESELYLF</sequence>
<evidence type="ECO:0000313" key="1">
    <source>
        <dbReference type="EMBL" id="CAG9133474.1"/>
    </source>
</evidence>
<dbReference type="PANTHER" id="PTHR48176">
    <property type="entry name" value="DDRGK DOMAIN-CONTAINING PROTEIN 1"/>
    <property type="match status" value="1"/>
</dbReference>
<gene>
    <name evidence="1" type="ORF">PLXY2_LOCUS11737</name>
</gene>
<dbReference type="AlphaFoldDB" id="A0A8S4G0N6"/>
<dbReference type="PANTHER" id="PTHR48176:SF1">
    <property type="entry name" value="DDRGK DOMAIN-CONTAINING PROTEIN 1"/>
    <property type="match status" value="1"/>
</dbReference>
<name>A0A8S4G0N6_PLUXY</name>
<reference evidence="1" key="1">
    <citation type="submission" date="2020-11" db="EMBL/GenBank/DDBJ databases">
        <authorList>
            <person name="Whiteford S."/>
        </authorList>
    </citation>
    <scope>NUCLEOTIDE SEQUENCE</scope>
</reference>
<dbReference type="InterPro" id="IPR050899">
    <property type="entry name" value="DDRGK_domain-containing"/>
</dbReference>